<keyword evidence="2" id="KW-1185">Reference proteome</keyword>
<evidence type="ECO:0000313" key="2">
    <source>
        <dbReference type="Proteomes" id="UP000774326"/>
    </source>
</evidence>
<organism evidence="1 2">
    <name type="scientific">Wickerhamomyces pijperi</name>
    <name type="common">Yeast</name>
    <name type="synonym">Pichia pijperi</name>
    <dbReference type="NCBI Taxonomy" id="599730"/>
    <lineage>
        <taxon>Eukaryota</taxon>
        <taxon>Fungi</taxon>
        <taxon>Dikarya</taxon>
        <taxon>Ascomycota</taxon>
        <taxon>Saccharomycotina</taxon>
        <taxon>Saccharomycetes</taxon>
        <taxon>Phaffomycetales</taxon>
        <taxon>Wickerhamomycetaceae</taxon>
        <taxon>Wickerhamomyces</taxon>
    </lineage>
</organism>
<sequence>MIQQSTRSGNQQVDTFNQLLRFGTSVGPTDDNTDSLRMELHDFSSNTKDLQGQFSGWRDDNDTGPVSWFELQVVQQFDSWDQES</sequence>
<dbReference type="EMBL" id="JAEUBG010001213">
    <property type="protein sequence ID" value="KAH3686754.1"/>
    <property type="molecule type" value="Genomic_DNA"/>
</dbReference>
<proteinExistence type="predicted"/>
<protein>
    <submittedName>
        <fullName evidence="1">Uncharacterized protein</fullName>
    </submittedName>
</protein>
<name>A0A9P8QC76_WICPI</name>
<dbReference type="Proteomes" id="UP000774326">
    <property type="component" value="Unassembled WGS sequence"/>
</dbReference>
<accession>A0A9P8QC76</accession>
<dbReference type="AlphaFoldDB" id="A0A9P8QC76"/>
<comment type="caution">
    <text evidence="1">The sequence shown here is derived from an EMBL/GenBank/DDBJ whole genome shotgun (WGS) entry which is preliminary data.</text>
</comment>
<reference evidence="1" key="2">
    <citation type="submission" date="2021-01" db="EMBL/GenBank/DDBJ databases">
        <authorList>
            <person name="Schikora-Tamarit M.A."/>
        </authorList>
    </citation>
    <scope>NUCLEOTIDE SEQUENCE</scope>
    <source>
        <strain evidence="1">CBS2887</strain>
    </source>
</reference>
<evidence type="ECO:0000313" key="1">
    <source>
        <dbReference type="EMBL" id="KAH3686754.1"/>
    </source>
</evidence>
<reference evidence="1" key="1">
    <citation type="journal article" date="2021" name="Open Biol.">
        <title>Shared evolutionary footprints suggest mitochondrial oxidative damage underlies multiple complex I losses in fungi.</title>
        <authorList>
            <person name="Schikora-Tamarit M.A."/>
            <person name="Marcet-Houben M."/>
            <person name="Nosek J."/>
            <person name="Gabaldon T."/>
        </authorList>
    </citation>
    <scope>NUCLEOTIDE SEQUENCE</scope>
    <source>
        <strain evidence="1">CBS2887</strain>
    </source>
</reference>
<gene>
    <name evidence="1" type="ORF">WICPIJ_002276</name>
</gene>